<proteinExistence type="predicted"/>
<accession>A0A3M7SFE8</accession>
<organism evidence="1 2">
    <name type="scientific">Brachionus plicatilis</name>
    <name type="common">Marine rotifer</name>
    <name type="synonym">Brachionus muelleri</name>
    <dbReference type="NCBI Taxonomy" id="10195"/>
    <lineage>
        <taxon>Eukaryota</taxon>
        <taxon>Metazoa</taxon>
        <taxon>Spiralia</taxon>
        <taxon>Gnathifera</taxon>
        <taxon>Rotifera</taxon>
        <taxon>Eurotatoria</taxon>
        <taxon>Monogononta</taxon>
        <taxon>Pseudotrocha</taxon>
        <taxon>Ploima</taxon>
        <taxon>Brachionidae</taxon>
        <taxon>Brachionus</taxon>
    </lineage>
</organism>
<dbReference type="Proteomes" id="UP000276133">
    <property type="component" value="Unassembled WGS sequence"/>
</dbReference>
<evidence type="ECO:0000313" key="2">
    <source>
        <dbReference type="Proteomes" id="UP000276133"/>
    </source>
</evidence>
<comment type="caution">
    <text evidence="1">The sequence shown here is derived from an EMBL/GenBank/DDBJ whole genome shotgun (WGS) entry which is preliminary data.</text>
</comment>
<dbReference type="EMBL" id="REGN01001485">
    <property type="protein sequence ID" value="RNA34405.1"/>
    <property type="molecule type" value="Genomic_DNA"/>
</dbReference>
<sequence>MYLTVWVGGQPFFGSSKNSSCWTWTLLCKGCHFFQIDQTLKTIEQLGHIAPLALFAAMSEQETGKAVGRRLLSATVKQVQQSFLNVQLVQIVGHLSLVEYCAHDLQTVDLNVSVLFELTRVVGLVEGGGDVTTGRLGPLGHLFASVFDHKSGAWIVAARVQQKYETHRFQIGHGAHRQTGHTLARQIEIFAMHTSQVVGRMHQILIGQSALYDAEQKIAVTLHHQLFNTLENKQHFDMVIACVRVLGHDQHTIALLNWLQICAVGVDEQVGIGRLHTGVHIDHQLLAFEQQRLGQLFADERGRRPLFQLVLNPQAAALFAKAAAPPFQSQVATLTIVVPT</sequence>
<gene>
    <name evidence="1" type="ORF">BpHYR1_019065</name>
</gene>
<name>A0A3M7SFE8_BRAPC</name>
<dbReference type="AlphaFoldDB" id="A0A3M7SFE8"/>
<evidence type="ECO:0000313" key="1">
    <source>
        <dbReference type="EMBL" id="RNA34405.1"/>
    </source>
</evidence>
<protein>
    <submittedName>
        <fullName evidence="1">Uncharacterized protein</fullName>
    </submittedName>
</protein>
<reference evidence="1 2" key="1">
    <citation type="journal article" date="2018" name="Sci. Rep.">
        <title>Genomic signatures of local adaptation to the degree of environmental predictability in rotifers.</title>
        <authorList>
            <person name="Franch-Gras L."/>
            <person name="Hahn C."/>
            <person name="Garcia-Roger E.M."/>
            <person name="Carmona M.J."/>
            <person name="Serra M."/>
            <person name="Gomez A."/>
        </authorList>
    </citation>
    <scope>NUCLEOTIDE SEQUENCE [LARGE SCALE GENOMIC DNA]</scope>
    <source>
        <strain evidence="1">HYR1</strain>
    </source>
</reference>
<keyword evidence="2" id="KW-1185">Reference proteome</keyword>